<sequence length="198" mass="22188">MENAKAISKLMFSSDKLPPPEPSMAIDLSRYRRLLDLLQYLTITRPYISFTANHLLQYMHDPSLPHWTTAKRILLYLKGTLCHNIHSRSTSSLHLTAFADADWGGSSTDAKCTTRYAIYLGSNLISWKPSRQKSISRSSTEVEYPAVANATVKVLRVQHLLQEIVVAVPKPPSLFHDNLSATCLQKSSFSLSYDASCT</sequence>
<name>A0ABR2T3A9_9ROSI</name>
<dbReference type="CDD" id="cd09272">
    <property type="entry name" value="RNase_HI_RT_Ty1"/>
    <property type="match status" value="1"/>
</dbReference>
<reference evidence="1 2" key="1">
    <citation type="journal article" date="2024" name="G3 (Bethesda)">
        <title>Genome assembly of Hibiscus sabdariffa L. provides insights into metabolisms of medicinal natural products.</title>
        <authorList>
            <person name="Kim T."/>
        </authorList>
    </citation>
    <scope>NUCLEOTIDE SEQUENCE [LARGE SCALE GENOMIC DNA]</scope>
    <source>
        <strain evidence="1">TK-2024</strain>
        <tissue evidence="1">Old leaves</tissue>
    </source>
</reference>
<evidence type="ECO:0008006" key="3">
    <source>
        <dbReference type="Google" id="ProtNLM"/>
    </source>
</evidence>
<comment type="caution">
    <text evidence="1">The sequence shown here is derived from an EMBL/GenBank/DDBJ whole genome shotgun (WGS) entry which is preliminary data.</text>
</comment>
<evidence type="ECO:0000313" key="1">
    <source>
        <dbReference type="EMBL" id="KAK9031862.1"/>
    </source>
</evidence>
<proteinExistence type="predicted"/>
<dbReference type="EMBL" id="JBBPBN010000009">
    <property type="protein sequence ID" value="KAK9031862.1"/>
    <property type="molecule type" value="Genomic_DNA"/>
</dbReference>
<accession>A0ABR2T3A9</accession>
<dbReference type="Proteomes" id="UP001396334">
    <property type="component" value="Unassembled WGS sequence"/>
</dbReference>
<dbReference type="PANTHER" id="PTHR11439">
    <property type="entry name" value="GAG-POL-RELATED RETROTRANSPOSON"/>
    <property type="match status" value="1"/>
</dbReference>
<protein>
    <recommendedName>
        <fullName evidence="3">Mitochondrial protein</fullName>
    </recommendedName>
</protein>
<evidence type="ECO:0000313" key="2">
    <source>
        <dbReference type="Proteomes" id="UP001396334"/>
    </source>
</evidence>
<organism evidence="1 2">
    <name type="scientific">Hibiscus sabdariffa</name>
    <name type="common">roselle</name>
    <dbReference type="NCBI Taxonomy" id="183260"/>
    <lineage>
        <taxon>Eukaryota</taxon>
        <taxon>Viridiplantae</taxon>
        <taxon>Streptophyta</taxon>
        <taxon>Embryophyta</taxon>
        <taxon>Tracheophyta</taxon>
        <taxon>Spermatophyta</taxon>
        <taxon>Magnoliopsida</taxon>
        <taxon>eudicotyledons</taxon>
        <taxon>Gunneridae</taxon>
        <taxon>Pentapetalae</taxon>
        <taxon>rosids</taxon>
        <taxon>malvids</taxon>
        <taxon>Malvales</taxon>
        <taxon>Malvaceae</taxon>
        <taxon>Malvoideae</taxon>
        <taxon>Hibiscus</taxon>
    </lineage>
</organism>
<dbReference type="PANTHER" id="PTHR11439:SF450">
    <property type="entry name" value="REVERSE TRANSCRIPTASE TY1_COPIA-TYPE DOMAIN-CONTAINING PROTEIN"/>
    <property type="match status" value="1"/>
</dbReference>
<gene>
    <name evidence="1" type="ORF">V6N11_056148</name>
</gene>
<keyword evidence="2" id="KW-1185">Reference proteome</keyword>